<name>A0ACB8U8C4_9APHY</name>
<protein>
    <submittedName>
        <fullName evidence="1">Uncharacterized protein</fullName>
    </submittedName>
</protein>
<comment type="caution">
    <text evidence="1">The sequence shown here is derived from an EMBL/GenBank/DDBJ whole genome shotgun (WGS) entry which is preliminary data.</text>
</comment>
<sequence>MHTVLKRLTEVVRETVQDRTAVAVNVVADKVAAAAWDERLEVSAHVLIGKYKQQSSVCEPVVMYYCLRKTVHLYVMCTSMPVVHKNRKRMRAVNNHRTCHGVETHPSRQSWDAWPLVCQATSGDPSWEVVGSLPSRHSTSLSCVITEEGAVHSPSNEREKHSTVAPMLRNEMACHTTTVYPSDMCCSARIKRGGRGNEFSFKIVSWFPTVANHNLYNVLMVIWCSRLNVYRSIVEVQKISDTRHDYGSVTEDNMHSMLMPLLATVEHARRYPPSKISTIVMHIKSCGAALEEHDNSPTLTSIVPIERGDSDGLQHRSLCITFCVRFKIHGKYAESSCHVAGSNDSN</sequence>
<dbReference type="Proteomes" id="UP001055072">
    <property type="component" value="Unassembled WGS sequence"/>
</dbReference>
<keyword evidence="2" id="KW-1185">Reference proteome</keyword>
<proteinExistence type="predicted"/>
<gene>
    <name evidence="1" type="ORF">BDY19DRAFT_905258</name>
</gene>
<evidence type="ECO:0000313" key="1">
    <source>
        <dbReference type="EMBL" id="KAI0090220.1"/>
    </source>
</evidence>
<reference evidence="1" key="1">
    <citation type="journal article" date="2021" name="Environ. Microbiol.">
        <title>Gene family expansions and transcriptome signatures uncover fungal adaptations to wood decay.</title>
        <authorList>
            <person name="Hage H."/>
            <person name="Miyauchi S."/>
            <person name="Viragh M."/>
            <person name="Drula E."/>
            <person name="Min B."/>
            <person name="Chaduli D."/>
            <person name="Navarro D."/>
            <person name="Favel A."/>
            <person name="Norest M."/>
            <person name="Lesage-Meessen L."/>
            <person name="Balint B."/>
            <person name="Merenyi Z."/>
            <person name="de Eugenio L."/>
            <person name="Morin E."/>
            <person name="Martinez A.T."/>
            <person name="Baldrian P."/>
            <person name="Stursova M."/>
            <person name="Martinez M.J."/>
            <person name="Novotny C."/>
            <person name="Magnuson J.K."/>
            <person name="Spatafora J.W."/>
            <person name="Maurice S."/>
            <person name="Pangilinan J."/>
            <person name="Andreopoulos W."/>
            <person name="LaButti K."/>
            <person name="Hundley H."/>
            <person name="Na H."/>
            <person name="Kuo A."/>
            <person name="Barry K."/>
            <person name="Lipzen A."/>
            <person name="Henrissat B."/>
            <person name="Riley R."/>
            <person name="Ahrendt S."/>
            <person name="Nagy L.G."/>
            <person name="Grigoriev I.V."/>
            <person name="Martin F."/>
            <person name="Rosso M.N."/>
        </authorList>
    </citation>
    <scope>NUCLEOTIDE SEQUENCE</scope>
    <source>
        <strain evidence="1">CBS 384.51</strain>
    </source>
</reference>
<accession>A0ACB8U8C4</accession>
<organism evidence="1 2">
    <name type="scientific">Irpex rosettiformis</name>
    <dbReference type="NCBI Taxonomy" id="378272"/>
    <lineage>
        <taxon>Eukaryota</taxon>
        <taxon>Fungi</taxon>
        <taxon>Dikarya</taxon>
        <taxon>Basidiomycota</taxon>
        <taxon>Agaricomycotina</taxon>
        <taxon>Agaricomycetes</taxon>
        <taxon>Polyporales</taxon>
        <taxon>Irpicaceae</taxon>
        <taxon>Irpex</taxon>
    </lineage>
</organism>
<evidence type="ECO:0000313" key="2">
    <source>
        <dbReference type="Proteomes" id="UP001055072"/>
    </source>
</evidence>
<dbReference type="EMBL" id="MU274908">
    <property type="protein sequence ID" value="KAI0090220.1"/>
    <property type="molecule type" value="Genomic_DNA"/>
</dbReference>